<protein>
    <submittedName>
        <fullName evidence="2">Uncharacterized protein</fullName>
    </submittedName>
</protein>
<sequence length="89" mass="10007">MRDDRTPRGYPLPSTSNSLRDDLPRLRESFGLVDGDMTMVAGRISALEATREKARKEAEEEAFARYMGISDDLTDEAVFFGIEEYLGLS</sequence>
<accession>A0A450WGT8</accession>
<name>A0A450WGT8_9GAMM</name>
<dbReference type="EMBL" id="CAADFN010000022">
    <property type="protein sequence ID" value="VFK16309.1"/>
    <property type="molecule type" value="Genomic_DNA"/>
</dbReference>
<proteinExistence type="predicted"/>
<organism evidence="2">
    <name type="scientific">Candidatus Kentrum sp. LFY</name>
    <dbReference type="NCBI Taxonomy" id="2126342"/>
    <lineage>
        <taxon>Bacteria</taxon>
        <taxon>Pseudomonadati</taxon>
        <taxon>Pseudomonadota</taxon>
        <taxon>Gammaproteobacteria</taxon>
        <taxon>Candidatus Kentrum</taxon>
    </lineage>
</organism>
<evidence type="ECO:0000313" key="2">
    <source>
        <dbReference type="EMBL" id="VFK16309.1"/>
    </source>
</evidence>
<reference evidence="2" key="1">
    <citation type="submission" date="2019-02" db="EMBL/GenBank/DDBJ databases">
        <authorList>
            <person name="Gruber-Vodicka R. H."/>
            <person name="Seah K. B. B."/>
        </authorList>
    </citation>
    <scope>NUCLEOTIDE SEQUENCE</scope>
    <source>
        <strain evidence="2">BECK_BY7</strain>
    </source>
</reference>
<gene>
    <name evidence="2" type="ORF">BECKLFY1418C_GA0070996_102245</name>
</gene>
<evidence type="ECO:0000256" key="1">
    <source>
        <dbReference type="SAM" id="MobiDB-lite"/>
    </source>
</evidence>
<feature type="region of interest" description="Disordered" evidence="1">
    <location>
        <begin position="1"/>
        <end position="21"/>
    </location>
</feature>
<dbReference type="AlphaFoldDB" id="A0A450WGT8"/>